<dbReference type="Gene3D" id="2.60.120.200">
    <property type="match status" value="1"/>
</dbReference>
<gene>
    <name evidence="2" type="ORF">GCM10011340_05850</name>
</gene>
<dbReference type="InterPro" id="IPR013320">
    <property type="entry name" value="ConA-like_dom_sf"/>
</dbReference>
<dbReference type="NCBIfam" id="TIGR04183">
    <property type="entry name" value="Por_Secre_tail"/>
    <property type="match status" value="1"/>
</dbReference>
<dbReference type="EMBL" id="BNAG01000001">
    <property type="protein sequence ID" value="GHE54112.1"/>
    <property type="molecule type" value="Genomic_DNA"/>
</dbReference>
<feature type="domain" description="DUF8202" evidence="1">
    <location>
        <begin position="1028"/>
        <end position="1219"/>
    </location>
</feature>
<dbReference type="InterPro" id="IPR026444">
    <property type="entry name" value="Secre_tail"/>
</dbReference>
<protein>
    <recommendedName>
        <fullName evidence="1">DUF8202 domain-containing protein</fullName>
    </recommendedName>
</protein>
<reference evidence="3" key="1">
    <citation type="journal article" date="2019" name="Int. J. Syst. Evol. Microbiol.">
        <title>The Global Catalogue of Microorganisms (GCM) 10K type strain sequencing project: providing services to taxonomists for standard genome sequencing and annotation.</title>
        <authorList>
            <consortium name="The Broad Institute Genomics Platform"/>
            <consortium name="The Broad Institute Genome Sequencing Center for Infectious Disease"/>
            <person name="Wu L."/>
            <person name="Ma J."/>
        </authorList>
    </citation>
    <scope>NUCLEOTIDE SEQUENCE [LARGE SCALE GENOMIC DNA]</scope>
    <source>
        <strain evidence="3">CGMCC 1.15111</strain>
    </source>
</reference>
<feature type="domain" description="DUF8202" evidence="1">
    <location>
        <begin position="1464"/>
        <end position="1649"/>
    </location>
</feature>
<evidence type="ECO:0000313" key="2">
    <source>
        <dbReference type="EMBL" id="GHE54112.1"/>
    </source>
</evidence>
<organism evidence="2 3">
    <name type="scientific">Roseivirga thermotolerans</name>
    <dbReference type="NCBI Taxonomy" id="1758176"/>
    <lineage>
        <taxon>Bacteria</taxon>
        <taxon>Pseudomonadati</taxon>
        <taxon>Bacteroidota</taxon>
        <taxon>Cytophagia</taxon>
        <taxon>Cytophagales</taxon>
        <taxon>Roseivirgaceae</taxon>
        <taxon>Roseivirga</taxon>
    </lineage>
</organism>
<comment type="caution">
    <text evidence="2">The sequence shown here is derived from an EMBL/GenBank/DDBJ whole genome shotgun (WGS) entry which is preliminary data.</text>
</comment>
<dbReference type="Pfam" id="PF26628">
    <property type="entry name" value="DUF8202"/>
    <property type="match status" value="3"/>
</dbReference>
<proteinExistence type="predicted"/>
<sequence length="1847" mass="196711">MTEVRLMVPFGAHLNVGLLTMRRAFFLLSLLLLALVSKAQTGISAINVTSATPTSSSYSQTAPSDASNDIQPLSSYTINNGQGNNLNISSYTVSGTTYNNFLTPDTLAIRRTDGSRFINIWYTLITDPNPGGSPTFSLNLDPEAVIDADEIYKLRSVNAGYDNILVNVDDQAGGSIQAQTERVDIIWYTGIVTCEPDNAIFPVVERGGNDEIKVAAITSLDINGDPDGYSSMVLIQDSDWPQAGQTFNNYLILRRQTVGQNPLPLINIGTFVGQTSQTVQGVAVSFTELGIAPNQVVYGYSIFASDVDDAVHDLTDISTFPTNTTAANSGLDLVAGVTAAVSSDECLTPAIGPGGYKAALATWLKANETDDVTTSTEGSTVTDWQDHWIGNHDFTTDGTAPLYRSTSSTINFNETVDFTTTNRGLTTTNNTDFNTSTFYTRKGINFAFRTNTTDITTRQVIYEQGGASRGINIYIESGSLHVHAWNRNNDGAGAPWNTSDNTISTSIAANTEYILTAELDGNSSTTGALRAYLNGQSFGTLSNVGLLYTHTGDITFGRSGGGTRYSNGSESNNNSFSGEISEFIYCNEPGSFPLAQRNRIESYLAIKYGITLNQSSPYNYVNAAGEVIFNTTLNASLGGYLEFNRDIAGIGRNDASELDQRESRSENFNSIVTVNNGGSFSSDNTWFIWGNDGGDANDLTPATDTPPLISNRIDRVWRVAETGETGNNSISFDLNEITFSGSPGATDISLLVASNSSGGNFSSATILTGGVIVGNTITFSNVNLADGEYFTLGTGFISCAPGNVDTNLSLWLKADFGTNSTSGEVTSWADQAGSNNATGTTGTVPSYSSNTINFNPALDFDGVDNVLTANAGMSTHGYYLVLVPDNNITSASGYQVPLGFDDSSVSPSSSIGGFAIGNLYGSIDDIISHTVGNGAVGYGRQEINNLKTLSSGIPLMFEVRENSGASQANISQNGLAVDNNNGGSYLAATNEEYAIGRFETPNDFSLTGFFDGKVAEIISYSARPSDAESERIQSYLAIKYGITIDQTTGQNYVNSAGSTIWDATTNATYNNDIAGIGRDDNSCLEQKQSKSVNSGSIVTIGNGGIYTDNATNPNSFSADQSFLVWGNDGADPAQSNANTLDVPGNVTERMETIWRVDETGTVGNTSVSFDLTGLGYSSVASDFQLIVSSSATMASGTTISGGTFNGNVLTFNNVDFADGDFFTLGTARTACGPGGVTTDLALWLKANEGTSTTTDNTDLASWNDFSGNNRNAVETNMAGGAPVEPTYQTNEINFNPAIQFTDPSSNNASFMLTTNGNNVSGDFTLITIFESGQSGGSTTNFEDAPILLGAGTSGTNLDYGLGFSGGRIHLNAANNQSLTVRSTSGTSYIDLEPYMVTATRVQSSGAVALFINSATNATATGGTNSFTNPTAFGIGNNPDPTVGSQFNGRIAESIVFSDDLTSNERQRVESYLALKYGITRNTTADYLASDGGTIWSYTSDAAYNSDIAGIGRDDGSCLVQLKSKSENNDALVTMSIPSFSADDSFLIWGNDNAPIENPDNREFNSSQVKSRLNREWHVQETGTVGNITLTYDLSTISGPSGIGTNNLNQVRLMVDDDGDFTSGVTLISPSSINAAAKTVSFTVNFTNGQYFTLGSEEVAALPIDLISFSARLLEINTVRLHWTTAAEQNNAYFTVERSQDGQNFDAIGIVEGAGESSSIRTYQLTDHNPPQGLTYYRLKQTDFNGDSEYSELVSVFIESSLNHQYVLYPNPVSLGESVTIRYTVDRNQEVFIEVLDMKGRSLYGQEQLLSVRGSSLSIPTKGLNRGLNLIKITDSNGHTTTLKLLVE</sequence>
<dbReference type="RefSeq" id="WP_189628688.1">
    <property type="nucleotide sequence ID" value="NZ_BNAG01000001.1"/>
</dbReference>
<accession>A0ABQ3I3E6</accession>
<dbReference type="Proteomes" id="UP000658258">
    <property type="component" value="Unassembled WGS sequence"/>
</dbReference>
<keyword evidence="3" id="KW-1185">Reference proteome</keyword>
<dbReference type="SUPFAM" id="SSF49899">
    <property type="entry name" value="Concanavalin A-like lectins/glucanases"/>
    <property type="match status" value="2"/>
</dbReference>
<dbReference type="InterPro" id="IPR058515">
    <property type="entry name" value="DUF8202"/>
</dbReference>
<evidence type="ECO:0000313" key="3">
    <source>
        <dbReference type="Proteomes" id="UP000658258"/>
    </source>
</evidence>
<name>A0ABQ3I3E6_9BACT</name>
<evidence type="ECO:0000259" key="1">
    <source>
        <dbReference type="Pfam" id="PF26628"/>
    </source>
</evidence>
<feature type="domain" description="DUF8202" evidence="1">
    <location>
        <begin position="596"/>
        <end position="788"/>
    </location>
</feature>